<dbReference type="Proteomes" id="UP001139028">
    <property type="component" value="Unassembled WGS sequence"/>
</dbReference>
<comment type="caution">
    <text evidence="1">The sequence shown here is derived from an EMBL/GenBank/DDBJ whole genome shotgun (WGS) entry which is preliminary data.</text>
</comment>
<evidence type="ECO:0000313" key="2">
    <source>
        <dbReference type="Proteomes" id="UP001139028"/>
    </source>
</evidence>
<dbReference type="AlphaFoldDB" id="A0A9X2J6X7"/>
<evidence type="ECO:0000313" key="1">
    <source>
        <dbReference type="EMBL" id="MCO1336688.1"/>
    </source>
</evidence>
<organism evidence="1 2">
    <name type="scientific">Microbulbifer okhotskensis</name>
    <dbReference type="NCBI Taxonomy" id="2926617"/>
    <lineage>
        <taxon>Bacteria</taxon>
        <taxon>Pseudomonadati</taxon>
        <taxon>Pseudomonadota</taxon>
        <taxon>Gammaproteobacteria</taxon>
        <taxon>Cellvibrionales</taxon>
        <taxon>Microbulbiferaceae</taxon>
        <taxon>Microbulbifer</taxon>
    </lineage>
</organism>
<reference evidence="1" key="1">
    <citation type="journal article" date="2022" name="Arch. Microbiol.">
        <title>Microbulbifer okhotskensis sp. nov., isolated from a deep bottom sediment of the Okhotsk Sea.</title>
        <authorList>
            <person name="Romanenko L."/>
            <person name="Kurilenko V."/>
            <person name="Otstavnykh N."/>
            <person name="Velansky P."/>
            <person name="Isaeva M."/>
            <person name="Mikhailov V."/>
        </authorList>
    </citation>
    <scope>NUCLEOTIDE SEQUENCE</scope>
    <source>
        <strain evidence="1">OS29</strain>
    </source>
</reference>
<dbReference type="EMBL" id="JALBWM010000176">
    <property type="protein sequence ID" value="MCO1336688.1"/>
    <property type="molecule type" value="Genomic_DNA"/>
</dbReference>
<accession>A0A9X2J6X7</accession>
<gene>
    <name evidence="1" type="ORF">MO867_20385</name>
</gene>
<dbReference type="RefSeq" id="WP_252472525.1">
    <property type="nucleotide sequence ID" value="NZ_JALBWM010000176.1"/>
</dbReference>
<proteinExistence type="predicted"/>
<name>A0A9X2J6X7_9GAMM</name>
<protein>
    <submittedName>
        <fullName evidence="1">Uncharacterized protein</fullName>
    </submittedName>
</protein>
<sequence length="114" mass="12790">MTFKYHDDQSKSVTVIHVAGDVSKGGTIEGSAQRDDLENQVNTPEVTRVRRLSIGGPKTGKKGTKFKKKQMKAGTSYYDTCARVFGVRGDNDQWTFYTQDIGRRDLLLGLFEIK</sequence>
<keyword evidence="2" id="KW-1185">Reference proteome</keyword>